<dbReference type="RefSeq" id="WP_390213168.1">
    <property type="nucleotide sequence ID" value="NZ_JBHLXJ010000013.1"/>
</dbReference>
<proteinExistence type="predicted"/>
<organism evidence="2 3">
    <name type="scientific">Undibacterium danionis</name>
    <dbReference type="NCBI Taxonomy" id="1812100"/>
    <lineage>
        <taxon>Bacteria</taxon>
        <taxon>Pseudomonadati</taxon>
        <taxon>Pseudomonadota</taxon>
        <taxon>Betaproteobacteria</taxon>
        <taxon>Burkholderiales</taxon>
        <taxon>Oxalobacteraceae</taxon>
        <taxon>Undibacterium</taxon>
    </lineage>
</organism>
<dbReference type="CDD" id="cd04301">
    <property type="entry name" value="NAT_SF"/>
    <property type="match status" value="1"/>
</dbReference>
<dbReference type="InterPro" id="IPR053144">
    <property type="entry name" value="Acetyltransferase_Butenolide"/>
</dbReference>
<dbReference type="Pfam" id="PF13673">
    <property type="entry name" value="Acetyltransf_10"/>
    <property type="match status" value="1"/>
</dbReference>
<dbReference type="InterPro" id="IPR016181">
    <property type="entry name" value="Acyl_CoA_acyltransferase"/>
</dbReference>
<dbReference type="PANTHER" id="PTHR43233:SF1">
    <property type="entry name" value="FAMILY N-ACETYLTRANSFERASE, PUTATIVE (AFU_ORTHOLOGUE AFUA_6G03350)-RELATED"/>
    <property type="match status" value="1"/>
</dbReference>
<dbReference type="GO" id="GO:0016746">
    <property type="term" value="F:acyltransferase activity"/>
    <property type="evidence" value="ECO:0007669"/>
    <property type="project" value="UniProtKB-KW"/>
</dbReference>
<dbReference type="PROSITE" id="PS51186">
    <property type="entry name" value="GNAT"/>
    <property type="match status" value="1"/>
</dbReference>
<feature type="domain" description="N-acetyltransferase" evidence="1">
    <location>
        <begin position="18"/>
        <end position="147"/>
    </location>
</feature>
<keyword evidence="2" id="KW-0012">Acyltransferase</keyword>
<dbReference type="Gene3D" id="3.40.630.30">
    <property type="match status" value="1"/>
</dbReference>
<dbReference type="InterPro" id="IPR000182">
    <property type="entry name" value="GNAT_dom"/>
</dbReference>
<accession>A0ABV6IFS3</accession>
<dbReference type="EMBL" id="JBHLXJ010000013">
    <property type="protein sequence ID" value="MFC0350674.1"/>
    <property type="molecule type" value="Genomic_DNA"/>
</dbReference>
<name>A0ABV6IFS3_9BURK</name>
<evidence type="ECO:0000313" key="2">
    <source>
        <dbReference type="EMBL" id="MFC0350674.1"/>
    </source>
</evidence>
<sequence length="147" mass="16624">MYLQFPAFTPQSYSMQTIHYRLDASITPTQLAEIFQRAGLKRPTEDLARMAQMLEHASLLITAWDDEKLIGVARSLSDFCFCCYLSDLAVDQNYQHKGIGKQLIHLTRESIGTKTTLLLLSVPSAMTYYPKVGFTAVANGWTIQRTQ</sequence>
<keyword evidence="3" id="KW-1185">Reference proteome</keyword>
<dbReference type="EC" id="2.3.-.-" evidence="2"/>
<dbReference type="Proteomes" id="UP001589844">
    <property type="component" value="Unassembled WGS sequence"/>
</dbReference>
<evidence type="ECO:0000259" key="1">
    <source>
        <dbReference type="PROSITE" id="PS51186"/>
    </source>
</evidence>
<reference evidence="2 3" key="1">
    <citation type="submission" date="2024-09" db="EMBL/GenBank/DDBJ databases">
        <authorList>
            <person name="Sun Q."/>
            <person name="Mori K."/>
        </authorList>
    </citation>
    <scope>NUCLEOTIDE SEQUENCE [LARGE SCALE GENOMIC DNA]</scope>
    <source>
        <strain evidence="2 3">CCM 8677</strain>
    </source>
</reference>
<protein>
    <submittedName>
        <fullName evidence="2">GNAT family N-acetyltransferase</fullName>
        <ecNumber evidence="2">2.3.-.-</ecNumber>
    </submittedName>
</protein>
<dbReference type="SUPFAM" id="SSF55729">
    <property type="entry name" value="Acyl-CoA N-acyltransferases (Nat)"/>
    <property type="match status" value="1"/>
</dbReference>
<dbReference type="PANTHER" id="PTHR43233">
    <property type="entry name" value="FAMILY N-ACETYLTRANSFERASE, PUTATIVE (AFU_ORTHOLOGUE AFUA_6G03350)-RELATED"/>
    <property type="match status" value="1"/>
</dbReference>
<keyword evidence="2" id="KW-0808">Transferase</keyword>
<comment type="caution">
    <text evidence="2">The sequence shown here is derived from an EMBL/GenBank/DDBJ whole genome shotgun (WGS) entry which is preliminary data.</text>
</comment>
<evidence type="ECO:0000313" key="3">
    <source>
        <dbReference type="Proteomes" id="UP001589844"/>
    </source>
</evidence>
<gene>
    <name evidence="2" type="ORF">ACFFJH_12695</name>
</gene>